<dbReference type="EMBL" id="LRBP01000012">
    <property type="protein sequence ID" value="OII74259.1"/>
    <property type="molecule type" value="Genomic_DNA"/>
</dbReference>
<dbReference type="PANTHER" id="PTHR22624:SF49">
    <property type="entry name" value="CYSTEINE PROTEASE"/>
    <property type="match status" value="1"/>
</dbReference>
<evidence type="ECO:0000313" key="13">
    <source>
        <dbReference type="EMBL" id="OII74259.1"/>
    </source>
</evidence>
<evidence type="ECO:0000256" key="2">
    <source>
        <dbReference type="ARBA" id="ARBA00010958"/>
    </source>
</evidence>
<dbReference type="InterPro" id="IPR005078">
    <property type="entry name" value="Peptidase_C54"/>
</dbReference>
<proteinExistence type="inferred from homology"/>
<evidence type="ECO:0000256" key="6">
    <source>
        <dbReference type="ARBA" id="ARBA00022801"/>
    </source>
</evidence>
<gene>
    <name evidence="13" type="ORF">cubi_01103</name>
</gene>
<organism evidence="13 14">
    <name type="scientific">Cryptosporidium ubiquitum</name>
    <dbReference type="NCBI Taxonomy" id="857276"/>
    <lineage>
        <taxon>Eukaryota</taxon>
        <taxon>Sar</taxon>
        <taxon>Alveolata</taxon>
        <taxon>Apicomplexa</taxon>
        <taxon>Conoidasida</taxon>
        <taxon>Coccidia</taxon>
        <taxon>Eucoccidiorida</taxon>
        <taxon>Eimeriorina</taxon>
        <taxon>Cryptosporidiidae</taxon>
        <taxon>Cryptosporidium</taxon>
    </lineage>
</organism>
<feature type="domain" description="Peptidase C54 catalytic" evidence="12">
    <location>
        <begin position="42"/>
        <end position="318"/>
    </location>
</feature>
<dbReference type="SUPFAM" id="SSF54001">
    <property type="entry name" value="Cysteine proteinases"/>
    <property type="match status" value="1"/>
</dbReference>
<dbReference type="PANTHER" id="PTHR22624">
    <property type="entry name" value="CYSTEINE PROTEASE ATG4"/>
    <property type="match status" value="1"/>
</dbReference>
<dbReference type="EC" id="3.4.22.-" evidence="11"/>
<dbReference type="GO" id="GO:0004197">
    <property type="term" value="F:cysteine-type endopeptidase activity"/>
    <property type="evidence" value="ECO:0007669"/>
    <property type="project" value="TreeGrafter"/>
</dbReference>
<name>A0A1J4MLD1_9CRYT</name>
<keyword evidence="6 11" id="KW-0378">Hydrolase</keyword>
<dbReference type="GO" id="GO:0016485">
    <property type="term" value="P:protein processing"/>
    <property type="evidence" value="ECO:0007669"/>
    <property type="project" value="TreeGrafter"/>
</dbReference>
<dbReference type="GO" id="GO:0019786">
    <property type="term" value="F:protein-phosphatidylethanolamide deconjugating activity"/>
    <property type="evidence" value="ECO:0007669"/>
    <property type="project" value="InterPro"/>
</dbReference>
<evidence type="ECO:0000256" key="9">
    <source>
        <dbReference type="ARBA" id="ARBA00023006"/>
    </source>
</evidence>
<evidence type="ECO:0000256" key="1">
    <source>
        <dbReference type="ARBA" id="ARBA00004496"/>
    </source>
</evidence>
<evidence type="ECO:0000256" key="3">
    <source>
        <dbReference type="ARBA" id="ARBA00022448"/>
    </source>
</evidence>
<dbReference type="AlphaFoldDB" id="A0A1J4MLD1"/>
<evidence type="ECO:0000256" key="4">
    <source>
        <dbReference type="ARBA" id="ARBA00022490"/>
    </source>
</evidence>
<evidence type="ECO:0000256" key="8">
    <source>
        <dbReference type="ARBA" id="ARBA00022927"/>
    </source>
</evidence>
<evidence type="ECO:0000256" key="7">
    <source>
        <dbReference type="ARBA" id="ARBA00022807"/>
    </source>
</evidence>
<keyword evidence="5 11" id="KW-0645">Protease</keyword>
<dbReference type="GO" id="GO:0015031">
    <property type="term" value="P:protein transport"/>
    <property type="evidence" value="ECO:0007669"/>
    <property type="project" value="UniProtKB-KW"/>
</dbReference>
<keyword evidence="8 11" id="KW-0653">Protein transport</keyword>
<comment type="caution">
    <text evidence="13">The sequence shown here is derived from an EMBL/GenBank/DDBJ whole genome shotgun (WGS) entry which is preliminary data.</text>
</comment>
<comment type="catalytic activity">
    <reaction evidence="10">
        <text>[protein]-C-terminal L-amino acid-glycyl-phosphatidylethanolamide + H2O = [protein]-C-terminal L-amino acid-glycine + a 1,2-diacyl-sn-glycero-3-phosphoethanolamine</text>
        <dbReference type="Rhea" id="RHEA:67548"/>
        <dbReference type="Rhea" id="RHEA-COMP:17323"/>
        <dbReference type="Rhea" id="RHEA-COMP:17324"/>
        <dbReference type="ChEBI" id="CHEBI:15377"/>
        <dbReference type="ChEBI" id="CHEBI:64612"/>
        <dbReference type="ChEBI" id="CHEBI:172940"/>
        <dbReference type="ChEBI" id="CHEBI:172941"/>
    </reaction>
    <physiologicalReaction direction="left-to-right" evidence="10">
        <dbReference type="Rhea" id="RHEA:67549"/>
    </physiologicalReaction>
</comment>
<comment type="subcellular location">
    <subcellularLocation>
        <location evidence="1 11">Cytoplasm</location>
    </subcellularLocation>
</comment>
<sequence>MNFGRKFYFSVSLLFREIAQKFINIDEPIFMLRNKYEPENKERFLNVFREIILFTYRNEFKNISISKGILKPKSNIKDDSNNITSDIGWGCMYRVTQMSIAYGVRQFLKSYLGDSNIENIIKNFQDNEYAKFSIHNMVNVALSEFGINPTSWIGPTTSSMIADKLINDNRNIISNIQIASIAYIDGTIYKNQAIKHFSEISSDSCTFVWLCMKLGTSKFNISAYKETIISMSNVPQFICIMGGNNYSSGALLIVAFSDTFLYCLDPHIKVLPMFSEKNFSRDEFIQEIPTKIYWEELNPSLSMVYICRNLEDFDGLCSELTRINSDLFEIINNFEIELRSEMEFNSGFLIV</sequence>
<dbReference type="VEuPathDB" id="CryptoDB:cubi_01103"/>
<dbReference type="OrthoDB" id="2960936at2759"/>
<keyword evidence="4 11" id="KW-0963">Cytoplasm</keyword>
<comment type="similarity">
    <text evidence="2 11">Belongs to the peptidase C54 family.</text>
</comment>
<keyword evidence="9 11" id="KW-0072">Autophagy</keyword>
<evidence type="ECO:0000256" key="11">
    <source>
        <dbReference type="RuleBase" id="RU363115"/>
    </source>
</evidence>
<dbReference type="Pfam" id="PF03416">
    <property type="entry name" value="Peptidase_C54"/>
    <property type="match status" value="1"/>
</dbReference>
<keyword evidence="14" id="KW-1185">Reference proteome</keyword>
<dbReference type="InterPro" id="IPR046792">
    <property type="entry name" value="Peptidase_C54_cat"/>
</dbReference>
<evidence type="ECO:0000256" key="5">
    <source>
        <dbReference type="ARBA" id="ARBA00022670"/>
    </source>
</evidence>
<dbReference type="Proteomes" id="UP000186176">
    <property type="component" value="Unassembled WGS sequence"/>
</dbReference>
<protein>
    <recommendedName>
        <fullName evidence="11">Cysteine protease</fullName>
        <ecNumber evidence="11">3.4.22.-</ecNumber>
    </recommendedName>
</protein>
<evidence type="ECO:0000313" key="14">
    <source>
        <dbReference type="Proteomes" id="UP000186176"/>
    </source>
</evidence>
<evidence type="ECO:0000259" key="12">
    <source>
        <dbReference type="Pfam" id="PF03416"/>
    </source>
</evidence>
<evidence type="ECO:0000256" key="10">
    <source>
        <dbReference type="ARBA" id="ARBA00029362"/>
    </source>
</evidence>
<dbReference type="GO" id="GO:0005737">
    <property type="term" value="C:cytoplasm"/>
    <property type="evidence" value="ECO:0007669"/>
    <property type="project" value="UniProtKB-SubCell"/>
</dbReference>
<dbReference type="GO" id="GO:0000045">
    <property type="term" value="P:autophagosome assembly"/>
    <property type="evidence" value="ECO:0007669"/>
    <property type="project" value="TreeGrafter"/>
</dbReference>
<dbReference type="GO" id="GO:0035973">
    <property type="term" value="P:aggrephagy"/>
    <property type="evidence" value="ECO:0007669"/>
    <property type="project" value="TreeGrafter"/>
</dbReference>
<accession>A0A1J4MLD1</accession>
<keyword evidence="3" id="KW-0813">Transport</keyword>
<keyword evidence="7" id="KW-0788">Thiol protease</keyword>
<reference evidence="13 14" key="1">
    <citation type="submission" date="2016-10" db="EMBL/GenBank/DDBJ databases">
        <title>Reductive evolution of mitochondrial metabolism and differential evolution of invasion-related proteins in Cryptosporidium.</title>
        <authorList>
            <person name="Liu S."/>
            <person name="Roellig D.M."/>
            <person name="Guo Y."/>
            <person name="Li N."/>
            <person name="Frace M.A."/>
            <person name="Tang K."/>
            <person name="Zhang L."/>
            <person name="Feng Y."/>
            <person name="Xiao L."/>
        </authorList>
    </citation>
    <scope>NUCLEOTIDE SEQUENCE [LARGE SCALE GENOMIC DNA]</scope>
    <source>
        <strain evidence="13">39726</strain>
    </source>
</reference>
<comment type="function">
    <text evidence="11">Cysteine protease that plays a key role in autophagy by mediating both proteolytic activation and delipidation of ATG8 family proteins.</text>
</comment>
<dbReference type="InterPro" id="IPR038765">
    <property type="entry name" value="Papain-like_cys_pep_sf"/>
</dbReference>
<dbReference type="GO" id="GO:0034727">
    <property type="term" value="P:piecemeal microautophagy of the nucleus"/>
    <property type="evidence" value="ECO:0007669"/>
    <property type="project" value="TreeGrafter"/>
</dbReference>
<dbReference type="GO" id="GO:0000423">
    <property type="term" value="P:mitophagy"/>
    <property type="evidence" value="ECO:0007669"/>
    <property type="project" value="TreeGrafter"/>
</dbReference>
<dbReference type="GeneID" id="39977894"/>
<dbReference type="RefSeq" id="XP_028875452.1">
    <property type="nucleotide sequence ID" value="XM_029018115.1"/>
</dbReference>